<sequence>MAGVLTKLQDIFQNINLDVIKELCTNTVNLRTVLVFGVCIGIWLLMRKPRGIPPGPRFTLPIVGDLLFLGGGGDIRVATRQLRKQYGDIFSVYFGPKLYIYINGYDLIKEALVKRADVFSSRPSMFISDVLAGKKGIIFSSGKLWKDQRKFALETLREFGFGRTVLEDRILEEIGYFVEVIGQHNGKAFNMRRLIQASVSNVISSIVYGQRFDYGDPVFKDFVEKLEEDFAVTGFMDLLNFLPILRYLPGDLFKFKRTIRNNQEIDKNIIEPSVKDHLKNYDENNTNDFISCYIKEMKRVEKNGEESNINKANIIRTIKDLFLAGTDTIATALQWMILYLLHNPSVQARCYKEIQDVVGSGRPPSMRDGRNMPYNQAFLQEALRISNMSITGPPYTVDEDVIFHGYVIPKHTVVFANLDSVLADDKVWGDPGVFRPERFLDENGQLVKREEFIPFSIGRRACLGESLAKMELFLFMTTLIQRFEFKPVDPDNLPTLKGVIGITHTPTQYEVIAAPR</sequence>
<proteinExistence type="inferred from homology"/>
<dbReference type="Proteomes" id="UP001347796">
    <property type="component" value="Unassembled WGS sequence"/>
</dbReference>
<dbReference type="GO" id="GO:0006082">
    <property type="term" value="P:organic acid metabolic process"/>
    <property type="evidence" value="ECO:0007669"/>
    <property type="project" value="TreeGrafter"/>
</dbReference>
<dbReference type="FunFam" id="1.10.630.10:FF:000004">
    <property type="entry name" value="cytochrome P450 2D15 isoform X1"/>
    <property type="match status" value="1"/>
</dbReference>
<dbReference type="PRINTS" id="PR00463">
    <property type="entry name" value="EP450I"/>
</dbReference>
<evidence type="ECO:0000256" key="3">
    <source>
        <dbReference type="ARBA" id="ARBA00022723"/>
    </source>
</evidence>
<dbReference type="PROSITE" id="PS00086">
    <property type="entry name" value="CYTOCHROME_P450"/>
    <property type="match status" value="1"/>
</dbReference>
<feature type="transmembrane region" description="Helical" evidence="9">
    <location>
        <begin position="28"/>
        <end position="46"/>
    </location>
</feature>
<dbReference type="PRINTS" id="PR00385">
    <property type="entry name" value="P450"/>
</dbReference>
<dbReference type="GO" id="GO:0016020">
    <property type="term" value="C:membrane"/>
    <property type="evidence" value="ECO:0007669"/>
    <property type="project" value="UniProtKB-SubCell"/>
</dbReference>
<dbReference type="PANTHER" id="PTHR24300:SF403">
    <property type="entry name" value="CYTOCHROME P450 306A1"/>
    <property type="match status" value="1"/>
</dbReference>
<keyword evidence="8" id="KW-0503">Monooxygenase</keyword>
<dbReference type="PRINTS" id="PR01686">
    <property type="entry name" value="EP450ICYP2D"/>
</dbReference>
<evidence type="ECO:0000256" key="5">
    <source>
        <dbReference type="ARBA" id="ARBA00023004"/>
    </source>
</evidence>
<dbReference type="GO" id="GO:0016712">
    <property type="term" value="F:oxidoreductase activity, acting on paired donors, with incorporation or reduction of molecular oxygen, reduced flavin or flavoprotein as one donor, and incorporation of one atom of oxygen"/>
    <property type="evidence" value="ECO:0007669"/>
    <property type="project" value="InterPro"/>
</dbReference>
<gene>
    <name evidence="10" type="ORF">SNE40_020343</name>
</gene>
<comment type="caution">
    <text evidence="10">The sequence shown here is derived from an EMBL/GenBank/DDBJ whole genome shotgun (WGS) entry which is preliminary data.</text>
</comment>
<keyword evidence="9" id="KW-1133">Transmembrane helix</keyword>
<protein>
    <recommendedName>
        <fullName evidence="12">Cytochrome P450</fullName>
    </recommendedName>
</protein>
<evidence type="ECO:0000256" key="9">
    <source>
        <dbReference type="SAM" id="Phobius"/>
    </source>
</evidence>
<keyword evidence="3 7" id="KW-0479">Metal-binding</keyword>
<dbReference type="InterPro" id="IPR008069">
    <property type="entry name" value="Cyt_P450_E_grp-I_CYP2D-like"/>
</dbReference>
<evidence type="ECO:0000256" key="2">
    <source>
        <dbReference type="ARBA" id="ARBA00010617"/>
    </source>
</evidence>
<dbReference type="AlphaFoldDB" id="A0AAN8G7C8"/>
<keyword evidence="4 8" id="KW-0560">Oxidoreductase</keyword>
<comment type="cofactor">
    <cofactor evidence="7">
        <name>heme</name>
        <dbReference type="ChEBI" id="CHEBI:30413"/>
    </cofactor>
</comment>
<evidence type="ECO:0000256" key="1">
    <source>
        <dbReference type="ARBA" id="ARBA00004370"/>
    </source>
</evidence>
<dbReference type="GO" id="GO:0020037">
    <property type="term" value="F:heme binding"/>
    <property type="evidence" value="ECO:0007669"/>
    <property type="project" value="InterPro"/>
</dbReference>
<dbReference type="InterPro" id="IPR036396">
    <property type="entry name" value="Cyt_P450_sf"/>
</dbReference>
<dbReference type="EMBL" id="JAZGQO010000015">
    <property type="protein sequence ID" value="KAK6169261.1"/>
    <property type="molecule type" value="Genomic_DNA"/>
</dbReference>
<evidence type="ECO:0000313" key="11">
    <source>
        <dbReference type="Proteomes" id="UP001347796"/>
    </source>
</evidence>
<keyword evidence="11" id="KW-1185">Reference proteome</keyword>
<name>A0AAN8G7C8_PATCE</name>
<dbReference type="SUPFAM" id="SSF48264">
    <property type="entry name" value="Cytochrome P450"/>
    <property type="match status" value="1"/>
</dbReference>
<keyword evidence="9" id="KW-0812">Transmembrane</keyword>
<comment type="similarity">
    <text evidence="2 8">Belongs to the cytochrome P450 family.</text>
</comment>
<dbReference type="GO" id="GO:0006805">
    <property type="term" value="P:xenobiotic metabolic process"/>
    <property type="evidence" value="ECO:0007669"/>
    <property type="project" value="TreeGrafter"/>
</dbReference>
<organism evidence="10 11">
    <name type="scientific">Patella caerulea</name>
    <name type="common">Rayed Mediterranean limpet</name>
    <dbReference type="NCBI Taxonomy" id="87958"/>
    <lineage>
        <taxon>Eukaryota</taxon>
        <taxon>Metazoa</taxon>
        <taxon>Spiralia</taxon>
        <taxon>Lophotrochozoa</taxon>
        <taxon>Mollusca</taxon>
        <taxon>Gastropoda</taxon>
        <taxon>Patellogastropoda</taxon>
        <taxon>Patelloidea</taxon>
        <taxon>Patellidae</taxon>
        <taxon>Patella</taxon>
    </lineage>
</organism>
<evidence type="ECO:0008006" key="12">
    <source>
        <dbReference type="Google" id="ProtNLM"/>
    </source>
</evidence>
<feature type="binding site" description="axial binding residue" evidence="7">
    <location>
        <position position="462"/>
    </location>
    <ligand>
        <name>heme</name>
        <dbReference type="ChEBI" id="CHEBI:30413"/>
    </ligand>
    <ligandPart>
        <name>Fe</name>
        <dbReference type="ChEBI" id="CHEBI:18248"/>
    </ligandPart>
</feature>
<evidence type="ECO:0000256" key="7">
    <source>
        <dbReference type="PIRSR" id="PIRSR602401-1"/>
    </source>
</evidence>
<keyword evidence="6 9" id="KW-0472">Membrane</keyword>
<dbReference type="PANTHER" id="PTHR24300">
    <property type="entry name" value="CYTOCHROME P450 508A4-RELATED"/>
    <property type="match status" value="1"/>
</dbReference>
<dbReference type="GO" id="GO:0008395">
    <property type="term" value="F:steroid hydroxylase activity"/>
    <property type="evidence" value="ECO:0007669"/>
    <property type="project" value="TreeGrafter"/>
</dbReference>
<accession>A0AAN8G7C8</accession>
<reference evidence="10 11" key="1">
    <citation type="submission" date="2024-01" db="EMBL/GenBank/DDBJ databases">
        <title>The genome of the rayed Mediterranean limpet Patella caerulea (Linnaeus, 1758).</title>
        <authorList>
            <person name="Anh-Thu Weber A."/>
            <person name="Halstead-Nussloch G."/>
        </authorList>
    </citation>
    <scope>NUCLEOTIDE SEQUENCE [LARGE SCALE GENOMIC DNA]</scope>
    <source>
        <strain evidence="10">AATW-2023a</strain>
        <tissue evidence="10">Whole specimen</tissue>
    </source>
</reference>
<evidence type="ECO:0000256" key="4">
    <source>
        <dbReference type="ARBA" id="ARBA00023002"/>
    </source>
</evidence>
<dbReference type="InterPro" id="IPR050182">
    <property type="entry name" value="Cytochrome_P450_fam2"/>
</dbReference>
<dbReference type="Pfam" id="PF00067">
    <property type="entry name" value="p450"/>
    <property type="match status" value="1"/>
</dbReference>
<evidence type="ECO:0000256" key="8">
    <source>
        <dbReference type="RuleBase" id="RU000461"/>
    </source>
</evidence>
<evidence type="ECO:0000256" key="6">
    <source>
        <dbReference type="ARBA" id="ARBA00023136"/>
    </source>
</evidence>
<dbReference type="Gene3D" id="1.10.630.10">
    <property type="entry name" value="Cytochrome P450"/>
    <property type="match status" value="1"/>
</dbReference>
<dbReference type="InterPro" id="IPR002401">
    <property type="entry name" value="Cyt_P450_E_grp-I"/>
</dbReference>
<dbReference type="GO" id="GO:0005737">
    <property type="term" value="C:cytoplasm"/>
    <property type="evidence" value="ECO:0007669"/>
    <property type="project" value="TreeGrafter"/>
</dbReference>
<evidence type="ECO:0000313" key="10">
    <source>
        <dbReference type="EMBL" id="KAK6169261.1"/>
    </source>
</evidence>
<dbReference type="GO" id="GO:0005506">
    <property type="term" value="F:iron ion binding"/>
    <property type="evidence" value="ECO:0007669"/>
    <property type="project" value="InterPro"/>
</dbReference>
<comment type="subcellular location">
    <subcellularLocation>
        <location evidence="1">Membrane</location>
    </subcellularLocation>
</comment>
<keyword evidence="5 7" id="KW-0408">Iron</keyword>
<keyword evidence="7 8" id="KW-0349">Heme</keyword>
<dbReference type="InterPro" id="IPR001128">
    <property type="entry name" value="Cyt_P450"/>
</dbReference>
<dbReference type="InterPro" id="IPR017972">
    <property type="entry name" value="Cyt_P450_CS"/>
</dbReference>